<keyword evidence="2" id="KW-1185">Reference proteome</keyword>
<dbReference type="RefSeq" id="WP_097185214.1">
    <property type="nucleotide sequence ID" value="NZ_OCNK01000004.1"/>
</dbReference>
<reference evidence="2" key="1">
    <citation type="submission" date="2017-09" db="EMBL/GenBank/DDBJ databases">
        <authorList>
            <person name="Varghese N."/>
            <person name="Submissions S."/>
        </authorList>
    </citation>
    <scope>NUCLEOTIDE SEQUENCE [LARGE SCALE GENOMIC DNA]</scope>
    <source>
        <strain evidence="2">DSM 44270</strain>
    </source>
</reference>
<organism evidence="1 2">
    <name type="scientific">Blastococcus haudaquaticus</name>
    <dbReference type="NCBI Taxonomy" id="1938745"/>
    <lineage>
        <taxon>Bacteria</taxon>
        <taxon>Bacillati</taxon>
        <taxon>Actinomycetota</taxon>
        <taxon>Actinomycetes</taxon>
        <taxon>Geodermatophilales</taxon>
        <taxon>Geodermatophilaceae</taxon>
        <taxon>Blastococcus</taxon>
    </lineage>
</organism>
<proteinExistence type="predicted"/>
<dbReference type="Proteomes" id="UP000219482">
    <property type="component" value="Unassembled WGS sequence"/>
</dbReference>
<dbReference type="EMBL" id="OCNK01000004">
    <property type="protein sequence ID" value="SOE02343.1"/>
    <property type="molecule type" value="Genomic_DNA"/>
</dbReference>
<gene>
    <name evidence="1" type="ORF">SAMN06272739_3519</name>
</gene>
<name>A0A286H3H0_9ACTN</name>
<evidence type="ECO:0000313" key="2">
    <source>
        <dbReference type="Proteomes" id="UP000219482"/>
    </source>
</evidence>
<dbReference type="AlphaFoldDB" id="A0A286H3H0"/>
<dbReference type="OrthoDB" id="3579809at2"/>
<evidence type="ECO:0000313" key="1">
    <source>
        <dbReference type="EMBL" id="SOE02343.1"/>
    </source>
</evidence>
<sequence length="75" mass="7859">MDVVAAQPLPAPDDPEAALAAVVALRRLAGRLESDAVVEAIAQGWTWAQVGEALGISAQAAHKKFASEVRARRGR</sequence>
<protein>
    <recommendedName>
        <fullName evidence="3">Helix-turn-helix domain-containing protein</fullName>
    </recommendedName>
</protein>
<accession>A0A286H3H0</accession>
<evidence type="ECO:0008006" key="3">
    <source>
        <dbReference type="Google" id="ProtNLM"/>
    </source>
</evidence>